<proteinExistence type="predicted"/>
<evidence type="ECO:0000313" key="1">
    <source>
        <dbReference type="EMBL" id="MBS2097933.1"/>
    </source>
</evidence>
<comment type="caution">
    <text evidence="1">The sequence shown here is derived from an EMBL/GenBank/DDBJ whole genome shotgun (WGS) entry which is preliminary data.</text>
</comment>
<name>A0ABS5JST2_9BACT</name>
<dbReference type="RefSeq" id="WP_212215057.1">
    <property type="nucleotide sequence ID" value="NZ_JAGUCO010000003.1"/>
</dbReference>
<evidence type="ECO:0000313" key="2">
    <source>
        <dbReference type="Proteomes" id="UP000708576"/>
    </source>
</evidence>
<sequence>MHKLLYLIVILLSFSFYKTVAQVHISALEMNSGEIRSIYHQKIIFNEKYRSSLDAGSYLGIGNNVWTRWGIRGGLIRIVNSRTSVDVGFMYNHVTFDHKISQEFRPHQSVMVNYPTLANSAIQHRLRLEERFFIDDINEERTTRSRIRYRINNSGTLKSKPVAPKSFFYRLSAEWNFNIYNEIEGAFLLRGRYGIGYGYQFNSRYTADATYYFQHDAQQDNNHHNIIHIFQITLRHSIRLN</sequence>
<dbReference type="EMBL" id="JAGUCO010000003">
    <property type="protein sequence ID" value="MBS2097933.1"/>
    <property type="molecule type" value="Genomic_DNA"/>
</dbReference>
<protein>
    <submittedName>
        <fullName evidence="1">DUF2490 domain-containing protein</fullName>
    </submittedName>
</protein>
<dbReference type="Pfam" id="PF10677">
    <property type="entry name" value="DUF2490"/>
    <property type="match status" value="1"/>
</dbReference>
<dbReference type="Proteomes" id="UP000708576">
    <property type="component" value="Unassembled WGS sequence"/>
</dbReference>
<reference evidence="1 2" key="1">
    <citation type="journal article" date="2015" name="Int. J. Syst. Evol. Microbiol.">
        <title>Carboxylicivirga linearis sp. nov., isolated from a sea cucumber culture pond.</title>
        <authorList>
            <person name="Wang F.Q."/>
            <person name="Zhou Y.X."/>
            <person name="Lin X.Z."/>
            <person name="Chen G.J."/>
            <person name="Du Z.J."/>
        </authorList>
    </citation>
    <scope>NUCLEOTIDE SEQUENCE [LARGE SCALE GENOMIC DNA]</scope>
    <source>
        <strain evidence="1 2">FB218</strain>
    </source>
</reference>
<accession>A0ABS5JST2</accession>
<organism evidence="1 2">
    <name type="scientific">Carboxylicivirga linearis</name>
    <dbReference type="NCBI Taxonomy" id="1628157"/>
    <lineage>
        <taxon>Bacteria</taxon>
        <taxon>Pseudomonadati</taxon>
        <taxon>Bacteroidota</taxon>
        <taxon>Bacteroidia</taxon>
        <taxon>Marinilabiliales</taxon>
        <taxon>Marinilabiliaceae</taxon>
        <taxon>Carboxylicivirga</taxon>
    </lineage>
</organism>
<dbReference type="InterPro" id="IPR019619">
    <property type="entry name" value="DUF2490"/>
</dbReference>
<keyword evidence="2" id="KW-1185">Reference proteome</keyword>
<gene>
    <name evidence="1" type="ORF">KEM10_06540</name>
</gene>